<proteinExistence type="predicted"/>
<sequence>MLDLTSIHEVPAIGPEDLRRREIYRYLRLEGNAPDDATSADVERNLRRLEGAISLRHVASLRPVTKEKGAIVFGDFSTTSAVLQKNMKTSEYALLFAMTLGPAVDRLISRLLITSKADAFITDACCTEYLESYANRYCAHVREEAEQQGFIAHPRFSPGFADFGLEFQWPLIRSLQADKKMHIALTEGNMLVPTKTITALMGLDRRIV</sequence>
<protein>
    <recommendedName>
        <fullName evidence="3">Methionine synthase</fullName>
    </recommendedName>
</protein>
<evidence type="ECO:0000313" key="1">
    <source>
        <dbReference type="EMBL" id="MEQ3353634.1"/>
    </source>
</evidence>
<gene>
    <name evidence="1" type="ORF">AAA081_04870</name>
</gene>
<dbReference type="Proteomes" id="UP001481872">
    <property type="component" value="Unassembled WGS sequence"/>
</dbReference>
<name>A0ABV1J630_9FIRM</name>
<dbReference type="EMBL" id="JBBNPS010000010">
    <property type="protein sequence ID" value="MEQ3353634.1"/>
    <property type="molecule type" value="Genomic_DNA"/>
</dbReference>
<dbReference type="RefSeq" id="WP_349053902.1">
    <property type="nucleotide sequence ID" value="NZ_JBBNPS010000010.1"/>
</dbReference>
<evidence type="ECO:0008006" key="3">
    <source>
        <dbReference type="Google" id="ProtNLM"/>
    </source>
</evidence>
<accession>A0ABV1J630</accession>
<comment type="caution">
    <text evidence="1">The sequence shown here is derived from an EMBL/GenBank/DDBJ whole genome shotgun (WGS) entry which is preliminary data.</text>
</comment>
<keyword evidence="2" id="KW-1185">Reference proteome</keyword>
<reference evidence="1 2" key="1">
    <citation type="submission" date="2024-04" db="EMBL/GenBank/DDBJ databases">
        <title>Human intestinal bacterial collection.</title>
        <authorList>
            <person name="Pauvert C."/>
            <person name="Hitch T.C.A."/>
            <person name="Clavel T."/>
        </authorList>
    </citation>
    <scope>NUCLEOTIDE SEQUENCE [LARGE SCALE GENOMIC DNA]</scope>
    <source>
        <strain evidence="1 2">CLA-SR-H026</strain>
    </source>
</reference>
<dbReference type="InterPro" id="IPR037010">
    <property type="entry name" value="VitB12-dep_Met_synth_activ_sf"/>
</dbReference>
<dbReference type="Gene3D" id="3.40.109.40">
    <property type="match status" value="1"/>
</dbReference>
<organism evidence="1 2">
    <name type="scientific">Aedoeadaptatus acetigenes</name>
    <dbReference type="NCBI Taxonomy" id="2981723"/>
    <lineage>
        <taxon>Bacteria</taxon>
        <taxon>Bacillati</taxon>
        <taxon>Bacillota</taxon>
        <taxon>Tissierellia</taxon>
        <taxon>Tissierellales</taxon>
        <taxon>Peptoniphilaceae</taxon>
        <taxon>Aedoeadaptatus</taxon>
    </lineage>
</organism>
<dbReference type="SUPFAM" id="SSF56507">
    <property type="entry name" value="Methionine synthase activation domain-like"/>
    <property type="match status" value="1"/>
</dbReference>
<evidence type="ECO:0000313" key="2">
    <source>
        <dbReference type="Proteomes" id="UP001481872"/>
    </source>
</evidence>